<dbReference type="AlphaFoldDB" id="A0A371PCN8"/>
<feature type="domain" description="Peripheral subunit-binding (PSBD)" evidence="9">
    <location>
        <begin position="141"/>
        <end position="176"/>
    </location>
</feature>
<dbReference type="PROSITE" id="PS51826">
    <property type="entry name" value="PSBD"/>
    <property type="match status" value="1"/>
</dbReference>
<reference evidence="10 11" key="1">
    <citation type="submission" date="2018-08" db="EMBL/GenBank/DDBJ databases">
        <title>Aeromicrobium sp. M2KJ-4, whole genome shotgun sequence.</title>
        <authorList>
            <person name="Tuo L."/>
        </authorList>
    </citation>
    <scope>NUCLEOTIDE SEQUENCE [LARGE SCALE GENOMIC DNA]</scope>
    <source>
        <strain evidence="10 11">M2KJ-4</strain>
    </source>
</reference>
<dbReference type="InterPro" id="IPR050743">
    <property type="entry name" value="2-oxoacid_DH_E2_comp"/>
</dbReference>
<organism evidence="10 11">
    <name type="scientific">Aeromicrobium endophyticum</name>
    <dbReference type="NCBI Taxonomy" id="2292704"/>
    <lineage>
        <taxon>Bacteria</taxon>
        <taxon>Bacillati</taxon>
        <taxon>Actinomycetota</taxon>
        <taxon>Actinomycetes</taxon>
        <taxon>Propionibacteriales</taxon>
        <taxon>Nocardioidaceae</taxon>
        <taxon>Aeromicrobium</taxon>
    </lineage>
</organism>
<evidence type="ECO:0000256" key="5">
    <source>
        <dbReference type="ARBA" id="ARBA00023315"/>
    </source>
</evidence>
<dbReference type="Gene3D" id="2.40.50.100">
    <property type="match status" value="1"/>
</dbReference>
<dbReference type="GO" id="GO:0016407">
    <property type="term" value="F:acetyltransferase activity"/>
    <property type="evidence" value="ECO:0007669"/>
    <property type="project" value="TreeGrafter"/>
</dbReference>
<name>A0A371PCN8_9ACTN</name>
<dbReference type="InterPro" id="IPR036625">
    <property type="entry name" value="E3-bd_dom_sf"/>
</dbReference>
<comment type="similarity">
    <text evidence="2 6">Belongs to the 2-oxoacid dehydrogenase family.</text>
</comment>
<gene>
    <name evidence="10" type="ORF">DX116_06965</name>
</gene>
<feature type="compositionally biased region" description="Pro residues" evidence="7">
    <location>
        <begin position="183"/>
        <end position="193"/>
    </location>
</feature>
<dbReference type="CDD" id="cd06849">
    <property type="entry name" value="lipoyl_domain"/>
    <property type="match status" value="1"/>
</dbReference>
<comment type="cofactor">
    <cofactor evidence="1 6">
        <name>(R)-lipoate</name>
        <dbReference type="ChEBI" id="CHEBI:83088"/>
    </cofactor>
</comment>
<keyword evidence="3 6" id="KW-0808">Transferase</keyword>
<dbReference type="FunFam" id="3.30.559.10:FF:000007">
    <property type="entry name" value="Dihydrolipoamide acetyltransferase component of pyruvate dehydrogenase complex"/>
    <property type="match status" value="1"/>
</dbReference>
<evidence type="ECO:0000256" key="7">
    <source>
        <dbReference type="SAM" id="MobiDB-lite"/>
    </source>
</evidence>
<dbReference type="EC" id="2.3.1.-" evidence="6"/>
<dbReference type="SUPFAM" id="SSF47005">
    <property type="entry name" value="Peripheral subunit-binding domain of 2-oxo acid dehydrogenase complex"/>
    <property type="match status" value="1"/>
</dbReference>
<dbReference type="SUPFAM" id="SSF52777">
    <property type="entry name" value="CoA-dependent acyltransferases"/>
    <property type="match status" value="1"/>
</dbReference>
<dbReference type="GO" id="GO:0031405">
    <property type="term" value="F:lipoic acid binding"/>
    <property type="evidence" value="ECO:0007669"/>
    <property type="project" value="TreeGrafter"/>
</dbReference>
<dbReference type="PANTHER" id="PTHR43178">
    <property type="entry name" value="DIHYDROLIPOAMIDE ACETYLTRANSFERASE COMPONENT OF PYRUVATE DEHYDROGENASE COMPLEX"/>
    <property type="match status" value="1"/>
</dbReference>
<dbReference type="OrthoDB" id="9805770at2"/>
<evidence type="ECO:0000313" key="10">
    <source>
        <dbReference type="EMBL" id="REK73298.1"/>
    </source>
</evidence>
<accession>A0A371PCN8</accession>
<evidence type="ECO:0000313" key="11">
    <source>
        <dbReference type="Proteomes" id="UP000265581"/>
    </source>
</evidence>
<dbReference type="Gene3D" id="4.10.320.10">
    <property type="entry name" value="E3-binding domain"/>
    <property type="match status" value="1"/>
</dbReference>
<evidence type="ECO:0000256" key="6">
    <source>
        <dbReference type="RuleBase" id="RU003423"/>
    </source>
</evidence>
<keyword evidence="4 6" id="KW-0450">Lipoyl</keyword>
<dbReference type="PROSITE" id="PS50968">
    <property type="entry name" value="BIOTINYL_LIPOYL"/>
    <property type="match status" value="1"/>
</dbReference>
<dbReference type="InterPro" id="IPR023213">
    <property type="entry name" value="CAT-like_dom_sf"/>
</dbReference>
<protein>
    <recommendedName>
        <fullName evidence="6">Dihydrolipoamide acetyltransferase component of pyruvate dehydrogenase complex</fullName>
        <ecNumber evidence="6">2.3.1.-</ecNumber>
    </recommendedName>
</protein>
<feature type="region of interest" description="Disordered" evidence="7">
    <location>
        <begin position="74"/>
        <end position="107"/>
    </location>
</feature>
<feature type="compositionally biased region" description="Low complexity" evidence="7">
    <location>
        <begin position="78"/>
        <end position="88"/>
    </location>
</feature>
<dbReference type="RefSeq" id="WP_119703411.1">
    <property type="nucleotide sequence ID" value="NZ_JBHSOI010000001.1"/>
</dbReference>
<dbReference type="Pfam" id="PF00198">
    <property type="entry name" value="2-oxoacid_dh"/>
    <property type="match status" value="1"/>
</dbReference>
<feature type="compositionally biased region" description="Basic and acidic residues" evidence="7">
    <location>
        <begin position="89"/>
        <end position="101"/>
    </location>
</feature>
<feature type="region of interest" description="Disordered" evidence="7">
    <location>
        <begin position="176"/>
        <end position="198"/>
    </location>
</feature>
<dbReference type="PANTHER" id="PTHR43178:SF5">
    <property type="entry name" value="LIPOAMIDE ACYLTRANSFERASE COMPONENT OF BRANCHED-CHAIN ALPHA-KETO ACID DEHYDROGENASE COMPLEX, MITOCHONDRIAL"/>
    <property type="match status" value="1"/>
</dbReference>
<dbReference type="Pfam" id="PF02817">
    <property type="entry name" value="E3_binding"/>
    <property type="match status" value="1"/>
</dbReference>
<dbReference type="Pfam" id="PF00364">
    <property type="entry name" value="Biotin_lipoyl"/>
    <property type="match status" value="1"/>
</dbReference>
<dbReference type="InterPro" id="IPR004167">
    <property type="entry name" value="PSBD"/>
</dbReference>
<evidence type="ECO:0000256" key="2">
    <source>
        <dbReference type="ARBA" id="ARBA00007317"/>
    </source>
</evidence>
<proteinExistence type="inferred from homology"/>
<dbReference type="InterPro" id="IPR011053">
    <property type="entry name" value="Single_hybrid_motif"/>
</dbReference>
<dbReference type="InterPro" id="IPR001078">
    <property type="entry name" value="2-oxoacid_DH_actylTfrase"/>
</dbReference>
<dbReference type="GO" id="GO:0005737">
    <property type="term" value="C:cytoplasm"/>
    <property type="evidence" value="ECO:0007669"/>
    <property type="project" value="TreeGrafter"/>
</dbReference>
<dbReference type="Gene3D" id="3.30.559.10">
    <property type="entry name" value="Chloramphenicol acetyltransferase-like domain"/>
    <property type="match status" value="1"/>
</dbReference>
<evidence type="ECO:0000259" key="8">
    <source>
        <dbReference type="PROSITE" id="PS50968"/>
    </source>
</evidence>
<feature type="domain" description="Lipoyl-binding" evidence="8">
    <location>
        <begin position="1"/>
        <end position="76"/>
    </location>
</feature>
<keyword evidence="5 6" id="KW-0012">Acyltransferase</keyword>
<dbReference type="EMBL" id="QUBR01000001">
    <property type="protein sequence ID" value="REK73298.1"/>
    <property type="molecule type" value="Genomic_DNA"/>
</dbReference>
<comment type="caution">
    <text evidence="10">The sequence shown here is derived from an EMBL/GenBank/DDBJ whole genome shotgun (WGS) entry which is preliminary data.</text>
</comment>
<evidence type="ECO:0000256" key="1">
    <source>
        <dbReference type="ARBA" id="ARBA00001938"/>
    </source>
</evidence>
<dbReference type="InterPro" id="IPR000089">
    <property type="entry name" value="Biotin_lipoyl"/>
</dbReference>
<keyword evidence="11" id="KW-1185">Reference proteome</keyword>
<sequence length="428" mass="45576">MNEFALPDVGEGLTEAEIIGWRVAVGDTVEVNDVIVEIETAKSLVELPSPYAGVVRTLHAAEGDTVEVGRPIITIGDGAPASGGAAEAPRPESQPHPETERQPMLVGYGPGAEQLVRRRRMAPPSVASVDLEKVKPTRRPLAKPPVRKLAKDLGVDLSEVVATGEVVTRADVEAHAAARQPAEPTPALAPSPTTPDDETRIPIKGVRKWTAEAMVRSAFTAPHVTEWVTVDVSRTMELVARLKGDRAFADVRVSPTLIAAKAICLAMRRTPELNARWDDEAQEIVVKRSVNLGIAAATERGLVVPNVVGADRLSLVDLAAAIGELTATAREGRTQPAQMSGGTFTLTNIGVFGIDAGTPILNPGESGILALGSIERRPWVDDHDQVVPRWVTTLALSFDHRVVDGEQGSRFLADVAAVLRDPAMALTF</sequence>
<dbReference type="SUPFAM" id="SSF51230">
    <property type="entry name" value="Single hybrid motif"/>
    <property type="match status" value="1"/>
</dbReference>
<dbReference type="Proteomes" id="UP000265581">
    <property type="component" value="Unassembled WGS sequence"/>
</dbReference>
<evidence type="ECO:0000256" key="4">
    <source>
        <dbReference type="ARBA" id="ARBA00022823"/>
    </source>
</evidence>
<evidence type="ECO:0000256" key="3">
    <source>
        <dbReference type="ARBA" id="ARBA00022679"/>
    </source>
</evidence>
<evidence type="ECO:0000259" key="9">
    <source>
        <dbReference type="PROSITE" id="PS51826"/>
    </source>
</evidence>